<dbReference type="SUPFAM" id="SSF56317">
    <property type="entry name" value="Carbon-nitrogen hydrolase"/>
    <property type="match status" value="1"/>
</dbReference>
<sequence>MRIALLQVEAEPLDIDANLETLRASAESARRADAELVLTPELFITGYAPAALRDWLPENDVAGIQQRVAQIAAETGIAIVTS</sequence>
<dbReference type="Proteomes" id="UP000824005">
    <property type="component" value="Unassembled WGS sequence"/>
</dbReference>
<dbReference type="InterPro" id="IPR003010">
    <property type="entry name" value="C-N_Hydrolase"/>
</dbReference>
<gene>
    <name evidence="2" type="ORF">H9830_09415</name>
</gene>
<evidence type="ECO:0000313" key="2">
    <source>
        <dbReference type="EMBL" id="HIY66480.1"/>
    </source>
</evidence>
<feature type="non-terminal residue" evidence="2">
    <location>
        <position position="82"/>
    </location>
</feature>
<dbReference type="PROSITE" id="PS50263">
    <property type="entry name" value="CN_HYDROLASE"/>
    <property type="match status" value="1"/>
</dbReference>
<organism evidence="2 3">
    <name type="scientific">Candidatus Agrococcus pullicola</name>
    <dbReference type="NCBI Taxonomy" id="2838429"/>
    <lineage>
        <taxon>Bacteria</taxon>
        <taxon>Bacillati</taxon>
        <taxon>Actinomycetota</taxon>
        <taxon>Actinomycetes</taxon>
        <taxon>Micrococcales</taxon>
        <taxon>Microbacteriaceae</taxon>
        <taxon>Agrococcus</taxon>
    </lineage>
</organism>
<accession>A0A9D1YWR6</accession>
<evidence type="ECO:0000313" key="3">
    <source>
        <dbReference type="Proteomes" id="UP000824005"/>
    </source>
</evidence>
<reference evidence="2" key="1">
    <citation type="journal article" date="2021" name="PeerJ">
        <title>Extensive microbial diversity within the chicken gut microbiome revealed by metagenomics and culture.</title>
        <authorList>
            <person name="Gilroy R."/>
            <person name="Ravi A."/>
            <person name="Getino M."/>
            <person name="Pursley I."/>
            <person name="Horton D.L."/>
            <person name="Alikhan N.F."/>
            <person name="Baker D."/>
            <person name="Gharbi K."/>
            <person name="Hall N."/>
            <person name="Watson M."/>
            <person name="Adriaenssens E.M."/>
            <person name="Foster-Nyarko E."/>
            <person name="Jarju S."/>
            <person name="Secka A."/>
            <person name="Antonio M."/>
            <person name="Oren A."/>
            <person name="Chaudhuri R.R."/>
            <person name="La Ragione R."/>
            <person name="Hildebrand F."/>
            <person name="Pallen M.J."/>
        </authorList>
    </citation>
    <scope>NUCLEOTIDE SEQUENCE</scope>
    <source>
        <strain evidence="2">ChiGjej1B1-98</strain>
    </source>
</reference>
<dbReference type="Pfam" id="PF00795">
    <property type="entry name" value="CN_hydrolase"/>
    <property type="match status" value="1"/>
</dbReference>
<dbReference type="EMBL" id="DXDC01000287">
    <property type="protein sequence ID" value="HIY66480.1"/>
    <property type="molecule type" value="Genomic_DNA"/>
</dbReference>
<dbReference type="InterPro" id="IPR036526">
    <property type="entry name" value="C-N_Hydrolase_sf"/>
</dbReference>
<comment type="caution">
    <text evidence="2">The sequence shown here is derived from an EMBL/GenBank/DDBJ whole genome shotgun (WGS) entry which is preliminary data.</text>
</comment>
<proteinExistence type="predicted"/>
<evidence type="ECO:0000259" key="1">
    <source>
        <dbReference type="PROSITE" id="PS50263"/>
    </source>
</evidence>
<name>A0A9D1YWR6_9MICO</name>
<protein>
    <submittedName>
        <fullName evidence="2">Nitrilase</fullName>
    </submittedName>
</protein>
<reference evidence="2" key="2">
    <citation type="submission" date="2021-04" db="EMBL/GenBank/DDBJ databases">
        <authorList>
            <person name="Gilroy R."/>
        </authorList>
    </citation>
    <scope>NUCLEOTIDE SEQUENCE</scope>
    <source>
        <strain evidence="2">ChiGjej1B1-98</strain>
    </source>
</reference>
<feature type="domain" description="CN hydrolase" evidence="1">
    <location>
        <begin position="1"/>
        <end position="82"/>
    </location>
</feature>
<dbReference type="Gene3D" id="3.60.110.10">
    <property type="entry name" value="Carbon-nitrogen hydrolase"/>
    <property type="match status" value="1"/>
</dbReference>
<dbReference type="AlphaFoldDB" id="A0A9D1YWR6"/>